<evidence type="ECO:0000256" key="1">
    <source>
        <dbReference type="ARBA" id="ARBA00022801"/>
    </source>
</evidence>
<feature type="domain" description="Peptidase M20 dimerisation" evidence="2">
    <location>
        <begin position="195"/>
        <end position="286"/>
    </location>
</feature>
<dbReference type="Pfam" id="PF07687">
    <property type="entry name" value="M20_dimer"/>
    <property type="match status" value="1"/>
</dbReference>
<gene>
    <name evidence="3" type="ORF">QGN17_02700</name>
</gene>
<dbReference type="Pfam" id="PF01546">
    <property type="entry name" value="Peptidase_M20"/>
    <property type="match status" value="1"/>
</dbReference>
<dbReference type="NCBIfam" id="TIGR01891">
    <property type="entry name" value="amidohydrolases"/>
    <property type="match status" value="1"/>
</dbReference>
<dbReference type="Gene3D" id="3.40.630.10">
    <property type="entry name" value="Zn peptidases"/>
    <property type="match status" value="1"/>
</dbReference>
<dbReference type="InterPro" id="IPR036264">
    <property type="entry name" value="Bact_exopeptidase_dim_dom"/>
</dbReference>
<keyword evidence="1" id="KW-0378">Hydrolase</keyword>
<evidence type="ECO:0000259" key="2">
    <source>
        <dbReference type="Pfam" id="PF07687"/>
    </source>
</evidence>
<organism evidence="3 4">
    <name type="scientific">Sphingomonas oryzagri</name>
    <dbReference type="NCBI Taxonomy" id="3042314"/>
    <lineage>
        <taxon>Bacteria</taxon>
        <taxon>Pseudomonadati</taxon>
        <taxon>Pseudomonadota</taxon>
        <taxon>Alphaproteobacteria</taxon>
        <taxon>Sphingomonadales</taxon>
        <taxon>Sphingomonadaceae</taxon>
        <taxon>Sphingomonas</taxon>
    </lineage>
</organism>
<evidence type="ECO:0000313" key="3">
    <source>
        <dbReference type="EMBL" id="MDH7637631.1"/>
    </source>
</evidence>
<sequence length="401" mass="42847">MPHDLPGYDDDLRAWRHHIHSHPELSWQEHGTAAFVEEKLRSFGIEDVVTGIGGTGIVATIRRGSSPRAIGLRADMDALPLTEQPGRAHGSRTPGVMHACGHDGHTTMLLGAARYLAQEADFDGTVHLIFQPAEESFGPETQPGEKPGGANAMIRDGLFDRFPMDAIFGMHNRPGLAAGKLGGRAGPLYAAADIFEIVVRGKGVHAARPHLGIDPVFVGAQIVVALQGVVARMTNPLDCGVVSICQFNAGTAPNIIPDQATMVGTVRTIEPDVQDKIERSIHEVATGVAAAFGAVAEVRYIRGHPSLHNEPAAFRAAREAAIAVVGEAQFADVDEPTMGGEDFSWFLREKPGCFMLIGNGDGDSRGATMLHNNGYDFNDDVATIGVRYWVSLVEHLLRPGG</sequence>
<dbReference type="PANTHER" id="PTHR11014">
    <property type="entry name" value="PEPTIDASE M20 FAMILY MEMBER"/>
    <property type="match status" value="1"/>
</dbReference>
<comment type="caution">
    <text evidence="3">The sequence shown here is derived from an EMBL/GenBank/DDBJ whole genome shotgun (WGS) entry which is preliminary data.</text>
</comment>
<name>A0ABT6MXX2_9SPHN</name>
<dbReference type="RefSeq" id="WP_281042975.1">
    <property type="nucleotide sequence ID" value="NZ_JARYGZ010000001.1"/>
</dbReference>
<dbReference type="Proteomes" id="UP001160625">
    <property type="component" value="Unassembled WGS sequence"/>
</dbReference>
<dbReference type="InterPro" id="IPR002933">
    <property type="entry name" value="Peptidase_M20"/>
</dbReference>
<keyword evidence="4" id="KW-1185">Reference proteome</keyword>
<dbReference type="SUPFAM" id="SSF55031">
    <property type="entry name" value="Bacterial exopeptidase dimerisation domain"/>
    <property type="match status" value="1"/>
</dbReference>
<dbReference type="InterPro" id="IPR017439">
    <property type="entry name" value="Amidohydrolase"/>
</dbReference>
<dbReference type="PANTHER" id="PTHR11014:SF63">
    <property type="entry name" value="METALLOPEPTIDASE, PUTATIVE (AFU_ORTHOLOGUE AFUA_6G09600)-RELATED"/>
    <property type="match status" value="1"/>
</dbReference>
<dbReference type="EMBL" id="JARYGZ010000001">
    <property type="protein sequence ID" value="MDH7637631.1"/>
    <property type="molecule type" value="Genomic_DNA"/>
</dbReference>
<protein>
    <submittedName>
        <fullName evidence="3">M20 aminoacylase family protein</fullName>
    </submittedName>
</protein>
<evidence type="ECO:0000313" key="4">
    <source>
        <dbReference type="Proteomes" id="UP001160625"/>
    </source>
</evidence>
<dbReference type="Gene3D" id="3.30.70.360">
    <property type="match status" value="1"/>
</dbReference>
<accession>A0ABT6MXX2</accession>
<dbReference type="SUPFAM" id="SSF53187">
    <property type="entry name" value="Zn-dependent exopeptidases"/>
    <property type="match status" value="1"/>
</dbReference>
<dbReference type="CDD" id="cd05666">
    <property type="entry name" value="M20_Acy1-like"/>
    <property type="match status" value="1"/>
</dbReference>
<proteinExistence type="predicted"/>
<reference evidence="3" key="1">
    <citation type="submission" date="2023-04" db="EMBL/GenBank/DDBJ databases">
        <title>Sphingomonas sp. MAHUQ-71 isolated from rice field.</title>
        <authorList>
            <person name="Huq M.A."/>
        </authorList>
    </citation>
    <scope>NUCLEOTIDE SEQUENCE</scope>
    <source>
        <strain evidence="3">MAHUQ-71</strain>
    </source>
</reference>
<dbReference type="PIRSF" id="PIRSF005962">
    <property type="entry name" value="Pept_M20D_amidohydro"/>
    <property type="match status" value="1"/>
</dbReference>
<dbReference type="InterPro" id="IPR011650">
    <property type="entry name" value="Peptidase_M20_dimer"/>
</dbReference>